<evidence type="ECO:0000259" key="3">
    <source>
        <dbReference type="PROSITE" id="PS51668"/>
    </source>
</evidence>
<dbReference type="FunCoup" id="H1XXQ4">
    <property type="interactions" value="67"/>
</dbReference>
<dbReference type="EMBL" id="CP018099">
    <property type="protein sequence ID" value="APF19605.1"/>
    <property type="molecule type" value="Genomic_DNA"/>
</dbReference>
<evidence type="ECO:0000313" key="5">
    <source>
        <dbReference type="EMBL" id="EHO39727.1"/>
    </source>
</evidence>
<dbReference type="PROSITE" id="PS51668">
    <property type="entry name" value="TSAA_2"/>
    <property type="match status" value="1"/>
</dbReference>
<accession>H1XXQ4</accession>
<gene>
    <name evidence="4" type="ORF">Cabys_2857</name>
    <name evidence="5" type="ORF">Calab_0073</name>
</gene>
<dbReference type="PANTHER" id="PTHR12818:SF0">
    <property type="entry name" value="TRNA (ADENINE(37)-N6)-METHYLTRANSFERASE"/>
    <property type="match status" value="1"/>
</dbReference>
<evidence type="ECO:0000256" key="2">
    <source>
        <dbReference type="ARBA" id="ARBA00033753"/>
    </source>
</evidence>
<evidence type="ECO:0000256" key="1">
    <source>
        <dbReference type="ARBA" id="ARBA00022691"/>
    </source>
</evidence>
<dbReference type="STRING" id="880073.Cabys_2857"/>
<dbReference type="eggNOG" id="COG1720">
    <property type="taxonomic scope" value="Bacteria"/>
</dbReference>
<evidence type="ECO:0000313" key="7">
    <source>
        <dbReference type="Proteomes" id="UP000183868"/>
    </source>
</evidence>
<dbReference type="Pfam" id="PF01980">
    <property type="entry name" value="TrmO_N"/>
    <property type="match status" value="1"/>
</dbReference>
<keyword evidence="6" id="KW-1185">Reference proteome</keyword>
<dbReference type="InterPro" id="IPR023370">
    <property type="entry name" value="TrmO-like_N"/>
</dbReference>
<dbReference type="InterPro" id="IPR036414">
    <property type="entry name" value="YaeB_N_sf"/>
</dbReference>
<comment type="similarity">
    <text evidence="2">Belongs to the tRNA methyltransferase O family.</text>
</comment>
<dbReference type="InParanoid" id="H1XXQ4"/>
<dbReference type="GO" id="GO:0008168">
    <property type="term" value="F:methyltransferase activity"/>
    <property type="evidence" value="ECO:0007669"/>
    <property type="project" value="UniProtKB-KW"/>
</dbReference>
<dbReference type="Proteomes" id="UP000004671">
    <property type="component" value="Chromosome"/>
</dbReference>
<reference evidence="5 6" key="1">
    <citation type="submission" date="2011-09" db="EMBL/GenBank/DDBJ databases">
        <title>The permanent draft genome of Caldithrix abyssi DSM 13497.</title>
        <authorList>
            <consortium name="US DOE Joint Genome Institute (JGI-PGF)"/>
            <person name="Lucas S."/>
            <person name="Han J."/>
            <person name="Lapidus A."/>
            <person name="Bruce D."/>
            <person name="Goodwin L."/>
            <person name="Pitluck S."/>
            <person name="Peters L."/>
            <person name="Kyrpides N."/>
            <person name="Mavromatis K."/>
            <person name="Ivanova N."/>
            <person name="Mikhailova N."/>
            <person name="Chertkov O."/>
            <person name="Detter J.C."/>
            <person name="Tapia R."/>
            <person name="Han C."/>
            <person name="Land M."/>
            <person name="Hauser L."/>
            <person name="Markowitz V."/>
            <person name="Cheng J.-F."/>
            <person name="Hugenholtz P."/>
            <person name="Woyke T."/>
            <person name="Wu D."/>
            <person name="Spring S."/>
            <person name="Brambilla E."/>
            <person name="Klenk H.-P."/>
            <person name="Eisen J.A."/>
        </authorList>
    </citation>
    <scope>NUCLEOTIDE SEQUENCE [LARGE SCALE GENOMIC DNA]</scope>
    <source>
        <strain evidence="5 6">DSM 13497</strain>
    </source>
</reference>
<dbReference type="PaxDb" id="880073-Calab_0073"/>
<proteinExistence type="inferred from homology"/>
<dbReference type="HOGENOM" id="CLU_013458_2_0_0"/>
<keyword evidence="4" id="KW-0489">Methyltransferase</keyword>
<dbReference type="SUPFAM" id="SSF118196">
    <property type="entry name" value="YaeB-like"/>
    <property type="match status" value="1"/>
</dbReference>
<reference evidence="4 7" key="2">
    <citation type="submission" date="2016-11" db="EMBL/GenBank/DDBJ databases">
        <title>Genomic analysis of Caldithrix abyssi and proposal of a novel bacterial phylum Caldithrichaeota.</title>
        <authorList>
            <person name="Kublanov I."/>
            <person name="Sigalova O."/>
            <person name="Gavrilov S."/>
            <person name="Lebedinsky A."/>
            <person name="Ivanova N."/>
            <person name="Daum C."/>
            <person name="Reddy T."/>
            <person name="Klenk H.P."/>
            <person name="Goker M."/>
            <person name="Reva O."/>
            <person name="Miroshnichenko M."/>
            <person name="Kyprides N."/>
            <person name="Woyke T."/>
            <person name="Gelfand M."/>
        </authorList>
    </citation>
    <scope>NUCLEOTIDE SEQUENCE [LARGE SCALE GENOMIC DNA]</scope>
    <source>
        <strain evidence="4 7">LF13</strain>
    </source>
</reference>
<dbReference type="PANTHER" id="PTHR12818">
    <property type="entry name" value="TRNA (ADENINE(37)-N6)-METHYLTRANSFERASE"/>
    <property type="match status" value="1"/>
</dbReference>
<sequence>MKGKIEKICYTPIGYVHSPHSDPSKTPIQPIYAGGFKGYVEVLPEYVDGLDKLEDFSHIFLIVHMHLKQETKLRVKPYLHDREKGIFATRSAARPNHIGLSLVRLEKIEGNKIWVNDLDLLDGTPVLDIKPFTRELDSRQNTRDGWVELIDREKARKKGRRADH</sequence>
<dbReference type="GO" id="GO:0032259">
    <property type="term" value="P:methylation"/>
    <property type="evidence" value="ECO:0007669"/>
    <property type="project" value="UniProtKB-KW"/>
</dbReference>
<dbReference type="InterPro" id="IPR040372">
    <property type="entry name" value="YaeB-like"/>
</dbReference>
<organism evidence="5 6">
    <name type="scientific">Caldithrix abyssi DSM 13497</name>
    <dbReference type="NCBI Taxonomy" id="880073"/>
    <lineage>
        <taxon>Bacteria</taxon>
        <taxon>Pseudomonadati</taxon>
        <taxon>Calditrichota</taxon>
        <taxon>Calditrichia</taxon>
        <taxon>Calditrichales</taxon>
        <taxon>Calditrichaceae</taxon>
        <taxon>Caldithrix</taxon>
    </lineage>
</organism>
<protein>
    <submittedName>
        <fullName evidence="4">tRNA-Thr(GGU) m(6)t(6)A37 methyltransferase TsaA</fullName>
    </submittedName>
</protein>
<keyword evidence="4" id="KW-0808">Transferase</keyword>
<dbReference type="RefSeq" id="WP_006926599.1">
    <property type="nucleotide sequence ID" value="NZ_CM001402.1"/>
</dbReference>
<evidence type="ECO:0000313" key="4">
    <source>
        <dbReference type="EMBL" id="APF19605.1"/>
    </source>
</evidence>
<feature type="domain" description="TsaA-like" evidence="3">
    <location>
        <begin position="10"/>
        <end position="141"/>
    </location>
</feature>
<name>H1XXQ4_CALAY</name>
<evidence type="ECO:0000313" key="6">
    <source>
        <dbReference type="Proteomes" id="UP000004671"/>
    </source>
</evidence>
<dbReference type="EMBL" id="CM001402">
    <property type="protein sequence ID" value="EHO39727.1"/>
    <property type="molecule type" value="Genomic_DNA"/>
</dbReference>
<dbReference type="KEGG" id="caby:Cabys_2857"/>
<dbReference type="AlphaFoldDB" id="H1XXQ4"/>
<keyword evidence="1" id="KW-0949">S-adenosyl-L-methionine</keyword>
<dbReference type="InterPro" id="IPR036413">
    <property type="entry name" value="YaeB-like_sf"/>
</dbReference>
<dbReference type="OrthoDB" id="9804309at2"/>
<dbReference type="CDD" id="cd09281">
    <property type="entry name" value="UPF0066"/>
    <property type="match status" value="1"/>
</dbReference>
<dbReference type="Proteomes" id="UP000183868">
    <property type="component" value="Chromosome"/>
</dbReference>
<dbReference type="NCBIfam" id="TIGR00104">
    <property type="entry name" value="tRNA_TsaA"/>
    <property type="match status" value="1"/>
</dbReference>
<dbReference type="Gene3D" id="2.40.30.70">
    <property type="entry name" value="YaeB-like"/>
    <property type="match status" value="1"/>
</dbReference>